<feature type="non-terminal residue" evidence="2">
    <location>
        <position position="1"/>
    </location>
</feature>
<gene>
    <name evidence="2" type="ORF">C1SCF055_LOCUS43217</name>
</gene>
<feature type="compositionally biased region" description="Basic and acidic residues" evidence="1">
    <location>
        <begin position="538"/>
        <end position="548"/>
    </location>
</feature>
<feature type="region of interest" description="Disordered" evidence="1">
    <location>
        <begin position="498"/>
        <end position="626"/>
    </location>
</feature>
<feature type="region of interest" description="Disordered" evidence="1">
    <location>
        <begin position="836"/>
        <end position="856"/>
    </location>
</feature>
<organism evidence="2">
    <name type="scientific">Cladocopium goreaui</name>
    <dbReference type="NCBI Taxonomy" id="2562237"/>
    <lineage>
        <taxon>Eukaryota</taxon>
        <taxon>Sar</taxon>
        <taxon>Alveolata</taxon>
        <taxon>Dinophyceae</taxon>
        <taxon>Suessiales</taxon>
        <taxon>Symbiodiniaceae</taxon>
        <taxon>Cladocopium</taxon>
    </lineage>
</organism>
<feature type="region of interest" description="Disordered" evidence="1">
    <location>
        <begin position="180"/>
        <end position="249"/>
    </location>
</feature>
<feature type="region of interest" description="Disordered" evidence="1">
    <location>
        <begin position="324"/>
        <end position="436"/>
    </location>
</feature>
<evidence type="ECO:0000256" key="1">
    <source>
        <dbReference type="SAM" id="MobiDB-lite"/>
    </source>
</evidence>
<feature type="compositionally biased region" description="Basic and acidic residues" evidence="1">
    <location>
        <begin position="564"/>
        <end position="614"/>
    </location>
</feature>
<accession>A0A9P1M2I9</accession>
<evidence type="ECO:0000313" key="3">
    <source>
        <dbReference type="EMBL" id="CAL1172042.1"/>
    </source>
</evidence>
<feature type="compositionally biased region" description="Basic and acidic residues" evidence="1">
    <location>
        <begin position="375"/>
        <end position="389"/>
    </location>
</feature>
<dbReference type="EMBL" id="CAMXCT010006707">
    <property type="protein sequence ID" value="CAI4018667.1"/>
    <property type="molecule type" value="Genomic_DNA"/>
</dbReference>
<sequence>MPSVKTEPAAPLHVSGVPAAKASTGRRKITDFRLAEKLEDCRFVRDLLRHTGRLIQWANEDVVNVITLEALGLNYRLMVMVADFHCSQTNVVKPPGINFLKAQAAGVTEFFDAMMNHWEKPLKELSAQRMRRRSEGHTEVIEIPDDDCKSVSMDELEKQSLQKAQEGIIIVDGDDLLADDGYANPEEIANGEVPEAMPKPEEKPNTMTEKKATIEEKPEEKPTLEEPKSADADNRGKDQSVDAEDADAKALAAKRREELIKQILDKKNELEKQARMDEVKNTEKKNDVKDKSEKDPPADVVQTVPYDVDAALYEQYMDNPESQWRMEEAAKTQEDEETSEEINEKTQLLRAKTLKLGDEQAAAAKEGSDEEEPAEEKGRASVKPLEKGKGGVVPRAKQKMEKKEASAGDEVLADDTAGEPAPTENPFGLEKKKDQPVDLQLVDIDSDDDELRDSAVPLSLLETMHAQGLSLKGAIASLRNAMVDAPIVKRIEQYKIKKVKVQKAKPKTEEEAGSDQSDEEEMRDEDEEEISSMHAKKRAEVKLREAKNAKTKNSEPSSDSELPLPKDSKVEKVTKKKTTEEAPAKKKKKTEAEAVPDKKKKRTDEAPEKGEPKTFARRPCPKTSPASDRWIAISQTFKKHVAPRIVALGLYTYSYEEPFLHMATAALEGYDPSDYAKVVCGKVVDFMETLQVFKTAFWMRKQYTWRFASNVVQLFAGFGEERHFESLPPVCDEKTCIELFSELSFDDLWDDCSGFGRASISGQSITMLNISFRSRVFSSDSLMDGEAILANQVFDDMDVAALEAELNRLKELSASSLPGCVTKPVATPARAVDGQPLKPMLQADPYDIDGDKTPQARGTRRCLSFEAEKELDQKPPEVTPEEFAKALPMSVVRKRIDRLMKPKADGTYKVPLELVEEWKKGDQMNILREFREAGLDKDIFVRKLVKRIKEKVSENDMWVDGQFMSEKDMRDDGIEEQPSCTKDFYEKDVHVYWVQGNLKGKKLKRYRESTAVESESSADDADPFDTSMEIDEWDHMEIKPSADEAKLTEKAENLAVEAKSLLSERSHEWATKIGALADEISDCNSGGIADGFTHVCREALSLQSRAQPRGEEAGPILRHAVEIVADGAPARTLAEKTEAFADEHGKAFARRTMGSYGVNVKNAKRLHDALVRKFGLSLRPHESDAAAIVKPQLSLVVVTLVRDAFHIFRMGIGRNYIASCVFLLCYMKCFSVIGERNAIDKCLERAFGNLKLFCLANGLSVQSI</sequence>
<feature type="region of interest" description="Disordered" evidence="1">
    <location>
        <begin position="264"/>
        <end position="305"/>
    </location>
</feature>
<proteinExistence type="predicted"/>
<feature type="compositionally biased region" description="Basic and acidic residues" evidence="1">
    <location>
        <begin position="198"/>
        <end position="240"/>
    </location>
</feature>
<dbReference type="AlphaFoldDB" id="A0A9P1M2I9"/>
<reference evidence="2" key="1">
    <citation type="submission" date="2022-10" db="EMBL/GenBank/DDBJ databases">
        <authorList>
            <person name="Chen Y."/>
            <person name="Dougan E. K."/>
            <person name="Chan C."/>
            <person name="Rhodes N."/>
            <person name="Thang M."/>
        </authorList>
    </citation>
    <scope>NUCLEOTIDE SEQUENCE</scope>
</reference>
<feature type="compositionally biased region" description="Basic and acidic residues" evidence="1">
    <location>
        <begin position="324"/>
        <end position="333"/>
    </location>
</feature>
<dbReference type="Proteomes" id="UP001152797">
    <property type="component" value="Unassembled WGS sequence"/>
</dbReference>
<feature type="compositionally biased region" description="Acidic residues" evidence="1">
    <location>
        <begin position="511"/>
        <end position="530"/>
    </location>
</feature>
<feature type="compositionally biased region" description="Basic and acidic residues" evidence="1">
    <location>
        <begin position="264"/>
        <end position="297"/>
    </location>
</feature>
<keyword evidence="4" id="KW-1185">Reference proteome</keyword>
<comment type="caution">
    <text evidence="2">The sequence shown here is derived from an EMBL/GenBank/DDBJ whole genome shotgun (WGS) entry which is preliminary data.</text>
</comment>
<dbReference type="EMBL" id="CAMXCT020006707">
    <property type="protein sequence ID" value="CAL1172042.1"/>
    <property type="molecule type" value="Genomic_DNA"/>
</dbReference>
<feature type="compositionally biased region" description="Low complexity" evidence="1">
    <location>
        <begin position="554"/>
        <end position="563"/>
    </location>
</feature>
<evidence type="ECO:0000313" key="2">
    <source>
        <dbReference type="EMBL" id="CAI4018667.1"/>
    </source>
</evidence>
<protein>
    <submittedName>
        <fullName evidence="2">Uncharacterized protein</fullName>
    </submittedName>
</protein>
<dbReference type="EMBL" id="CAMXCT030006707">
    <property type="protein sequence ID" value="CAL4805979.1"/>
    <property type="molecule type" value="Genomic_DNA"/>
</dbReference>
<name>A0A9P1M2I9_9DINO</name>
<reference evidence="3" key="2">
    <citation type="submission" date="2024-04" db="EMBL/GenBank/DDBJ databases">
        <authorList>
            <person name="Chen Y."/>
            <person name="Shah S."/>
            <person name="Dougan E. K."/>
            <person name="Thang M."/>
            <person name="Chan C."/>
        </authorList>
    </citation>
    <scope>NUCLEOTIDE SEQUENCE [LARGE SCALE GENOMIC DNA]</scope>
</reference>
<evidence type="ECO:0000313" key="4">
    <source>
        <dbReference type="Proteomes" id="UP001152797"/>
    </source>
</evidence>